<dbReference type="OrthoDB" id="2079210at2"/>
<feature type="chain" id="PRO_5015549141" evidence="3">
    <location>
        <begin position="24"/>
        <end position="611"/>
    </location>
</feature>
<feature type="transmembrane region" description="Helical" evidence="2">
    <location>
        <begin position="461"/>
        <end position="485"/>
    </location>
</feature>
<keyword evidence="3" id="KW-0732">Signal</keyword>
<dbReference type="RefSeq" id="WP_107823695.1">
    <property type="nucleotide sequence ID" value="NZ_OY782574.1"/>
</dbReference>
<reference evidence="4 5" key="1">
    <citation type="submission" date="2018-04" db="EMBL/GenBank/DDBJ databases">
        <title>Genomic Encyclopedia of Archaeal and Bacterial Type Strains, Phase II (KMG-II): from individual species to whole genera.</title>
        <authorList>
            <person name="Goeker M."/>
        </authorList>
    </citation>
    <scope>NUCLEOTIDE SEQUENCE [LARGE SCALE GENOMIC DNA]</scope>
    <source>
        <strain evidence="4 5">DSM 28823</strain>
    </source>
</reference>
<keyword evidence="2" id="KW-0812">Transmembrane</keyword>
<dbReference type="Pfam" id="PF13584">
    <property type="entry name" value="BatD"/>
    <property type="match status" value="2"/>
</dbReference>
<dbReference type="InterPro" id="IPR025738">
    <property type="entry name" value="BatD"/>
</dbReference>
<dbReference type="EMBL" id="QAAD01000026">
    <property type="protein sequence ID" value="PTN05585.1"/>
    <property type="molecule type" value="Genomic_DNA"/>
</dbReference>
<keyword evidence="2" id="KW-0472">Membrane</keyword>
<keyword evidence="1" id="KW-0175">Coiled coil</keyword>
<protein>
    <submittedName>
        <fullName evidence="4">Oxygen tolerance protein BatD</fullName>
    </submittedName>
</protein>
<dbReference type="Proteomes" id="UP000243525">
    <property type="component" value="Unassembled WGS sequence"/>
</dbReference>
<accession>A0A2T5BXJ3</accession>
<evidence type="ECO:0000313" key="5">
    <source>
        <dbReference type="Proteomes" id="UP000243525"/>
    </source>
</evidence>
<evidence type="ECO:0000256" key="1">
    <source>
        <dbReference type="SAM" id="Coils"/>
    </source>
</evidence>
<organism evidence="4 5">
    <name type="scientific">Mangrovibacterium marinum</name>
    <dbReference type="NCBI Taxonomy" id="1639118"/>
    <lineage>
        <taxon>Bacteria</taxon>
        <taxon>Pseudomonadati</taxon>
        <taxon>Bacteroidota</taxon>
        <taxon>Bacteroidia</taxon>
        <taxon>Marinilabiliales</taxon>
        <taxon>Prolixibacteraceae</taxon>
        <taxon>Mangrovibacterium</taxon>
    </lineage>
</organism>
<proteinExistence type="predicted"/>
<dbReference type="PANTHER" id="PTHR40940">
    <property type="entry name" value="PROTEIN BATD-RELATED"/>
    <property type="match status" value="1"/>
</dbReference>
<comment type="caution">
    <text evidence="4">The sequence shown here is derived from an EMBL/GenBank/DDBJ whole genome shotgun (WGS) entry which is preliminary data.</text>
</comment>
<feature type="coiled-coil region" evidence="1">
    <location>
        <begin position="490"/>
        <end position="524"/>
    </location>
</feature>
<keyword evidence="2" id="KW-1133">Transmembrane helix</keyword>
<dbReference type="PANTHER" id="PTHR40940:SF2">
    <property type="entry name" value="BATD"/>
    <property type="match status" value="1"/>
</dbReference>
<keyword evidence="5" id="KW-1185">Reference proteome</keyword>
<evidence type="ECO:0000256" key="3">
    <source>
        <dbReference type="SAM" id="SignalP"/>
    </source>
</evidence>
<gene>
    <name evidence="4" type="ORF">C8N47_1264</name>
</gene>
<evidence type="ECO:0000256" key="2">
    <source>
        <dbReference type="SAM" id="Phobius"/>
    </source>
</evidence>
<dbReference type="AlphaFoldDB" id="A0A2T5BXJ3"/>
<name>A0A2T5BXJ3_9BACT</name>
<feature type="signal peptide" evidence="3">
    <location>
        <begin position="1"/>
        <end position="23"/>
    </location>
</feature>
<sequence>MSKMIKKLILLTLLVFPVWFASADSVRFQMTAPNVVSTGEQFRLSFTLNERGTDLKLPDLSAFDVLMGPSTSQSSSFQMINGKTTQSVNFSYIYILRAKAEGTYTLRPASITVDGKVYDSNELEIEVVKGQARAQSQTGTGSTQSGQQQNISSAEITKDDLFVKVDLDKSAVYKGQQAIATVKIYVSPNVPITNFEDVKLPSYEGFWTQDIETPNQITFNREVYKGKIYQVGVLKKTILFPQQTGKIKIDPFEITCLVRQQIKRQRSFFDDFFDNYRTVQAKVTSDPVYLSVKELPKAPDGFYGGVGQLKFSAGIDKTAAKTNEAITLRLTISGSGNLRLIDAPKVEFPNDFEVYDPKTDENVRSTNSGLTGTKTFEYLIIPRYAGDYSIPPIKFSSFDPATGKYKTETSSAFNLSIEKGNDDQNATVTSSISKQDVRFIGKDIRYIKQGQYKLRDLAQSFYGSTAFWLLYIISTVMFVVVAIVYRKKLKENANIQLMKTKKANKLAQRRLKEAAGHLKQHKSEQFYEAVLKAFWGYLSDKLSIPVAKLNRDNAIASLVEKGVQQEQIEEFIQIINTCEFARYAPSSSDAALEDVYQKSANLMGKLDKQIR</sequence>
<evidence type="ECO:0000313" key="4">
    <source>
        <dbReference type="EMBL" id="PTN05585.1"/>
    </source>
</evidence>